<dbReference type="AlphaFoldDB" id="A0A537JJK4"/>
<evidence type="ECO:0000256" key="5">
    <source>
        <dbReference type="ARBA" id="ARBA00022840"/>
    </source>
</evidence>
<name>A0A537JJK4_9BACT</name>
<comment type="similarity">
    <text evidence="10">Belongs to the class-I aminoacyl-tRNA synthetase family. TyrS type 2 subfamily.</text>
</comment>
<comment type="caution">
    <text evidence="13">The sequence shown here is derived from an EMBL/GenBank/DDBJ whole genome shotgun (WGS) entry which is preliminary data.</text>
</comment>
<dbReference type="CDD" id="cd00165">
    <property type="entry name" value="S4"/>
    <property type="match status" value="1"/>
</dbReference>
<dbReference type="GO" id="GO:0005829">
    <property type="term" value="C:cytosol"/>
    <property type="evidence" value="ECO:0007669"/>
    <property type="project" value="TreeGrafter"/>
</dbReference>
<comment type="catalytic activity">
    <reaction evidence="9 10">
        <text>tRNA(Tyr) + L-tyrosine + ATP = L-tyrosyl-tRNA(Tyr) + AMP + diphosphate + H(+)</text>
        <dbReference type="Rhea" id="RHEA:10220"/>
        <dbReference type="Rhea" id="RHEA-COMP:9706"/>
        <dbReference type="Rhea" id="RHEA-COMP:9707"/>
        <dbReference type="ChEBI" id="CHEBI:15378"/>
        <dbReference type="ChEBI" id="CHEBI:30616"/>
        <dbReference type="ChEBI" id="CHEBI:33019"/>
        <dbReference type="ChEBI" id="CHEBI:58315"/>
        <dbReference type="ChEBI" id="CHEBI:78442"/>
        <dbReference type="ChEBI" id="CHEBI:78536"/>
        <dbReference type="ChEBI" id="CHEBI:456215"/>
        <dbReference type="EC" id="6.1.1.1"/>
    </reaction>
</comment>
<keyword evidence="8 10" id="KW-0030">Aminoacyl-tRNA synthetase</keyword>
<dbReference type="PROSITE" id="PS00178">
    <property type="entry name" value="AA_TRNA_LIGASE_I"/>
    <property type="match status" value="1"/>
</dbReference>
<dbReference type="EMBL" id="VBAO01000063">
    <property type="protein sequence ID" value="TMI83715.1"/>
    <property type="molecule type" value="Genomic_DNA"/>
</dbReference>
<dbReference type="SUPFAM" id="SSF55174">
    <property type="entry name" value="Alpha-L RNA-binding motif"/>
    <property type="match status" value="1"/>
</dbReference>
<dbReference type="Pfam" id="PF00579">
    <property type="entry name" value="tRNA-synt_1b"/>
    <property type="match status" value="1"/>
</dbReference>
<dbReference type="InterPro" id="IPR001412">
    <property type="entry name" value="aa-tRNA-synth_I_CS"/>
</dbReference>
<evidence type="ECO:0000256" key="6">
    <source>
        <dbReference type="ARBA" id="ARBA00022884"/>
    </source>
</evidence>
<dbReference type="GO" id="GO:0006437">
    <property type="term" value="P:tyrosyl-tRNA aminoacylation"/>
    <property type="evidence" value="ECO:0007669"/>
    <property type="project" value="UniProtKB-UniRule"/>
</dbReference>
<dbReference type="HAMAP" id="MF_02007">
    <property type="entry name" value="Tyr_tRNA_synth_type2"/>
    <property type="match status" value="1"/>
</dbReference>
<evidence type="ECO:0000256" key="4">
    <source>
        <dbReference type="ARBA" id="ARBA00022741"/>
    </source>
</evidence>
<dbReference type="SMART" id="SM00363">
    <property type="entry name" value="S4"/>
    <property type="match status" value="1"/>
</dbReference>
<dbReference type="InterPro" id="IPR002942">
    <property type="entry name" value="S4_RNA-bd"/>
</dbReference>
<dbReference type="GO" id="GO:0005524">
    <property type="term" value="F:ATP binding"/>
    <property type="evidence" value="ECO:0007669"/>
    <property type="project" value="UniProtKB-UniRule"/>
</dbReference>
<keyword evidence="3 10" id="KW-0436">Ligase</keyword>
<comment type="function">
    <text evidence="10">Catalyzes the attachment of tyrosine to tRNA(Tyr) in a two-step reaction: tyrosine is first activated by ATP to form Tyr-AMP and then transferred to the acceptor end of tRNA(Tyr).</text>
</comment>
<protein>
    <recommendedName>
        <fullName evidence="10">Tyrosine--tRNA ligase</fullName>
        <ecNumber evidence="10">6.1.1.1</ecNumber>
    </recommendedName>
    <alternativeName>
        <fullName evidence="10">Tyrosyl-tRNA synthetase</fullName>
        <shortName evidence="10">TyrRS</shortName>
    </alternativeName>
</protein>
<keyword evidence="7 10" id="KW-0648">Protein biosynthesis</keyword>
<sequence>MTTVGPGAQLEALRRGAVEVISEEELLAKLARGRPLRIKLGLDPTAPDLHIGNAIVLQKLRQFQDLGHEAVLVIGDFTGLIGDPSGKAETRPALSPEEVERNARTYRDQYSLILDPARTRVVFNSEWLGKMKFYDVIKLASRTTVHRILERDDFARRYADRLPIHLHELLYPLCQAYDSVAISADVELGGTDQKFNNLMGRELQREMGQEPQVVLLTPLLPGLDGVQKMSKSLGNAIGITDPPNEMYGKVMSLPDGLMIPYFESCTLVPLGEIREIARGLVAGGVHPRDAKKRLAREITARYHGEAASRKAEAEFERVFAARERPEEIPDVELPRDRLKGGAIRLVRLLVELGLADSNSEARRLISQGGVSLDGARAAQDTDIGVRDGLLVQVGRRRFARVRLTE</sequence>
<keyword evidence="6 11" id="KW-0694">RNA-binding</keyword>
<evidence type="ECO:0000259" key="12">
    <source>
        <dbReference type="SMART" id="SM00363"/>
    </source>
</evidence>
<proteinExistence type="inferred from homology"/>
<dbReference type="SUPFAM" id="SSF52374">
    <property type="entry name" value="Nucleotidylyl transferase"/>
    <property type="match status" value="1"/>
</dbReference>
<reference evidence="13 14" key="1">
    <citation type="journal article" date="2019" name="Nat. Microbiol.">
        <title>Mediterranean grassland soil C-N compound turnover is dependent on rainfall and depth, and is mediated by genomically divergent microorganisms.</title>
        <authorList>
            <person name="Diamond S."/>
            <person name="Andeer P.F."/>
            <person name="Li Z."/>
            <person name="Crits-Christoph A."/>
            <person name="Burstein D."/>
            <person name="Anantharaman K."/>
            <person name="Lane K.R."/>
            <person name="Thomas B.C."/>
            <person name="Pan C."/>
            <person name="Northen T.R."/>
            <person name="Banfield J.F."/>
        </authorList>
    </citation>
    <scope>NUCLEOTIDE SEQUENCE [LARGE SCALE GENOMIC DNA]</scope>
    <source>
        <strain evidence="13">NP_7</strain>
    </source>
</reference>
<organism evidence="13 14">
    <name type="scientific">Candidatus Segetimicrobium genomatis</name>
    <dbReference type="NCBI Taxonomy" id="2569760"/>
    <lineage>
        <taxon>Bacteria</taxon>
        <taxon>Bacillati</taxon>
        <taxon>Candidatus Sysuimicrobiota</taxon>
        <taxon>Candidatus Sysuimicrobiia</taxon>
        <taxon>Candidatus Sysuimicrobiales</taxon>
        <taxon>Candidatus Segetimicrobiaceae</taxon>
        <taxon>Candidatus Segetimicrobium</taxon>
    </lineage>
</organism>
<dbReference type="InterPro" id="IPR036986">
    <property type="entry name" value="S4_RNA-bd_sf"/>
</dbReference>
<evidence type="ECO:0000313" key="13">
    <source>
        <dbReference type="EMBL" id="TMI83715.1"/>
    </source>
</evidence>
<dbReference type="NCBIfam" id="TIGR00234">
    <property type="entry name" value="tyrS"/>
    <property type="match status" value="1"/>
</dbReference>
<dbReference type="CDD" id="cd00805">
    <property type="entry name" value="TyrRS_core"/>
    <property type="match status" value="1"/>
</dbReference>
<dbReference type="InterPro" id="IPR024088">
    <property type="entry name" value="Tyr-tRNA-ligase_bac-type"/>
</dbReference>
<evidence type="ECO:0000256" key="3">
    <source>
        <dbReference type="ARBA" id="ARBA00022598"/>
    </source>
</evidence>
<evidence type="ECO:0000256" key="9">
    <source>
        <dbReference type="ARBA" id="ARBA00048248"/>
    </source>
</evidence>
<dbReference type="EC" id="6.1.1.1" evidence="10"/>
<dbReference type="PRINTS" id="PR01040">
    <property type="entry name" value="TRNASYNTHTYR"/>
</dbReference>
<evidence type="ECO:0000256" key="10">
    <source>
        <dbReference type="HAMAP-Rule" id="MF_02007"/>
    </source>
</evidence>
<dbReference type="Gene3D" id="1.10.240.10">
    <property type="entry name" value="Tyrosyl-Transfer RNA Synthetase"/>
    <property type="match status" value="1"/>
</dbReference>
<evidence type="ECO:0000256" key="11">
    <source>
        <dbReference type="PROSITE-ProRule" id="PRU00182"/>
    </source>
</evidence>
<evidence type="ECO:0000313" key="14">
    <source>
        <dbReference type="Proteomes" id="UP000320048"/>
    </source>
</evidence>
<dbReference type="Pfam" id="PF01479">
    <property type="entry name" value="S4"/>
    <property type="match status" value="1"/>
</dbReference>
<keyword evidence="5 10" id="KW-0067">ATP-binding</keyword>
<feature type="short sequence motif" description="'KMSKS' region" evidence="10">
    <location>
        <begin position="228"/>
        <end position="232"/>
    </location>
</feature>
<dbReference type="Proteomes" id="UP000320048">
    <property type="component" value="Unassembled WGS sequence"/>
</dbReference>
<feature type="domain" description="RNA-binding S4" evidence="12">
    <location>
        <begin position="343"/>
        <end position="404"/>
    </location>
</feature>
<dbReference type="PANTHER" id="PTHR11766">
    <property type="entry name" value="TYROSYL-TRNA SYNTHETASE"/>
    <property type="match status" value="1"/>
</dbReference>
<dbReference type="PROSITE" id="PS50889">
    <property type="entry name" value="S4"/>
    <property type="match status" value="1"/>
</dbReference>
<comment type="caution">
    <text evidence="10">Lacks conserved residue(s) required for the propagation of feature annotation.</text>
</comment>
<dbReference type="InterPro" id="IPR002307">
    <property type="entry name" value="Tyr-tRNA-ligase"/>
</dbReference>
<dbReference type="InterPro" id="IPR024108">
    <property type="entry name" value="Tyr-tRNA-ligase_bac_2"/>
</dbReference>
<evidence type="ECO:0000256" key="7">
    <source>
        <dbReference type="ARBA" id="ARBA00022917"/>
    </source>
</evidence>
<dbReference type="FunFam" id="3.40.50.620:FF:000061">
    <property type="entry name" value="Tyrosine--tRNA ligase"/>
    <property type="match status" value="1"/>
</dbReference>
<keyword evidence="2 10" id="KW-0963">Cytoplasm</keyword>
<accession>A0A537JJK4</accession>
<dbReference type="PANTHER" id="PTHR11766:SF1">
    <property type="entry name" value="TYROSINE--TRNA LIGASE"/>
    <property type="match status" value="1"/>
</dbReference>
<comment type="subunit">
    <text evidence="1 10">Homodimer.</text>
</comment>
<dbReference type="Gene3D" id="3.40.50.620">
    <property type="entry name" value="HUPs"/>
    <property type="match status" value="1"/>
</dbReference>
<keyword evidence="4 10" id="KW-0547">Nucleotide-binding</keyword>
<gene>
    <name evidence="10" type="primary">tyrS</name>
    <name evidence="13" type="ORF">E6H04_02425</name>
</gene>
<dbReference type="Gene3D" id="3.10.290.10">
    <property type="entry name" value="RNA-binding S4 domain"/>
    <property type="match status" value="1"/>
</dbReference>
<dbReference type="GO" id="GO:0003723">
    <property type="term" value="F:RNA binding"/>
    <property type="evidence" value="ECO:0007669"/>
    <property type="project" value="UniProtKB-KW"/>
</dbReference>
<comment type="subcellular location">
    <subcellularLocation>
        <location evidence="10">Cytoplasm</location>
    </subcellularLocation>
</comment>
<evidence type="ECO:0000256" key="2">
    <source>
        <dbReference type="ARBA" id="ARBA00022490"/>
    </source>
</evidence>
<dbReference type="GO" id="GO:0004831">
    <property type="term" value="F:tyrosine-tRNA ligase activity"/>
    <property type="evidence" value="ECO:0007669"/>
    <property type="project" value="UniProtKB-UniRule"/>
</dbReference>
<dbReference type="InterPro" id="IPR014729">
    <property type="entry name" value="Rossmann-like_a/b/a_fold"/>
</dbReference>
<feature type="binding site" evidence="10">
    <location>
        <position position="231"/>
    </location>
    <ligand>
        <name>ATP</name>
        <dbReference type="ChEBI" id="CHEBI:30616"/>
    </ligand>
</feature>
<dbReference type="InterPro" id="IPR002305">
    <property type="entry name" value="aa-tRNA-synth_Ic"/>
</dbReference>
<evidence type="ECO:0000256" key="8">
    <source>
        <dbReference type="ARBA" id="ARBA00023146"/>
    </source>
</evidence>
<evidence type="ECO:0000256" key="1">
    <source>
        <dbReference type="ARBA" id="ARBA00011738"/>
    </source>
</evidence>